<evidence type="ECO:0000256" key="1">
    <source>
        <dbReference type="SAM" id="Phobius"/>
    </source>
</evidence>
<dbReference type="AlphaFoldDB" id="A0A444HEE7"/>
<keyword evidence="2" id="KW-0732">Signal</keyword>
<dbReference type="RefSeq" id="WP_128387921.1">
    <property type="nucleotide sequence ID" value="NZ_SBII01000001.1"/>
</dbReference>
<proteinExistence type="predicted"/>
<feature type="signal peptide" evidence="2">
    <location>
        <begin position="1"/>
        <end position="27"/>
    </location>
</feature>
<feature type="chain" id="PRO_5019197825" description="Lipoprotein" evidence="2">
    <location>
        <begin position="28"/>
        <end position="161"/>
    </location>
</feature>
<sequence>MKLKYFFYLICMLFGCTVLSCKSTVPAINETVKTTTVIETIRDTVFKTEKDSSFYEAYLECVNGKVVVKKETVTPSKNGHLQTPKVQIKDNKLSSDCEVYAQELIAKLKTKETTNTLKEKVPVYYKEPLTAWETVQIWFGRIFLLVIVAAIVWLLFKFKII</sequence>
<dbReference type="OrthoDB" id="1261306at2"/>
<evidence type="ECO:0000256" key="2">
    <source>
        <dbReference type="SAM" id="SignalP"/>
    </source>
</evidence>
<dbReference type="PROSITE" id="PS51257">
    <property type="entry name" value="PROKAR_LIPOPROTEIN"/>
    <property type="match status" value="1"/>
</dbReference>
<evidence type="ECO:0000313" key="4">
    <source>
        <dbReference type="Proteomes" id="UP000287527"/>
    </source>
</evidence>
<name>A0A444HEE7_9FLAO</name>
<keyword evidence="1" id="KW-1133">Transmembrane helix</keyword>
<comment type="caution">
    <text evidence="3">The sequence shown here is derived from an EMBL/GenBank/DDBJ whole genome shotgun (WGS) entry which is preliminary data.</text>
</comment>
<gene>
    <name evidence="3" type="ORF">EPI11_00100</name>
</gene>
<feature type="transmembrane region" description="Helical" evidence="1">
    <location>
        <begin position="138"/>
        <end position="156"/>
    </location>
</feature>
<keyword evidence="4" id="KW-1185">Reference proteome</keyword>
<evidence type="ECO:0000313" key="3">
    <source>
        <dbReference type="EMBL" id="RWX03365.1"/>
    </source>
</evidence>
<protein>
    <recommendedName>
        <fullName evidence="5">Lipoprotein</fullName>
    </recommendedName>
</protein>
<organism evidence="3 4">
    <name type="scientific">Flavobacterium cerinum</name>
    <dbReference type="NCBI Taxonomy" id="2502784"/>
    <lineage>
        <taxon>Bacteria</taxon>
        <taxon>Pseudomonadati</taxon>
        <taxon>Bacteroidota</taxon>
        <taxon>Flavobacteriia</taxon>
        <taxon>Flavobacteriales</taxon>
        <taxon>Flavobacteriaceae</taxon>
        <taxon>Flavobacterium</taxon>
    </lineage>
</organism>
<dbReference type="EMBL" id="SBII01000001">
    <property type="protein sequence ID" value="RWX03365.1"/>
    <property type="molecule type" value="Genomic_DNA"/>
</dbReference>
<evidence type="ECO:0008006" key="5">
    <source>
        <dbReference type="Google" id="ProtNLM"/>
    </source>
</evidence>
<keyword evidence="1" id="KW-0812">Transmembrane</keyword>
<reference evidence="3 4" key="1">
    <citation type="submission" date="2019-01" db="EMBL/GenBank/DDBJ databases">
        <title>Flavobacterium sp. nov.,isolated from freshwater.</title>
        <authorList>
            <person name="Zhang R."/>
            <person name="Du Z.-J."/>
        </authorList>
    </citation>
    <scope>NUCLEOTIDE SEQUENCE [LARGE SCALE GENOMIC DNA]</scope>
    <source>
        <strain evidence="3 4">1E403</strain>
    </source>
</reference>
<accession>A0A444HEE7</accession>
<dbReference type="Proteomes" id="UP000287527">
    <property type="component" value="Unassembled WGS sequence"/>
</dbReference>
<keyword evidence="1" id="KW-0472">Membrane</keyword>